<gene>
    <name evidence="3" type="ORF">GH885_10415</name>
</gene>
<dbReference type="AlphaFoldDB" id="A0A6N7R0N0"/>
<name>A0A6N7R0N0_9BACI</name>
<comment type="similarity">
    <text evidence="1 2">Belongs to the EsaB family.</text>
</comment>
<evidence type="ECO:0000313" key="3">
    <source>
        <dbReference type="EMBL" id="MRI66745.1"/>
    </source>
</evidence>
<dbReference type="SUPFAM" id="SSF54236">
    <property type="entry name" value="Ubiquitin-like"/>
    <property type="match status" value="1"/>
</dbReference>
<dbReference type="InterPro" id="IPR029071">
    <property type="entry name" value="Ubiquitin-like_domsf"/>
</dbReference>
<dbReference type="Gene3D" id="3.10.20.90">
    <property type="entry name" value="Phosphatidylinositol 3-kinase Catalytic Subunit, Chain A, domain 1"/>
    <property type="match status" value="1"/>
</dbReference>
<evidence type="ECO:0008006" key="5">
    <source>
        <dbReference type="Google" id="ProtNLM"/>
    </source>
</evidence>
<dbReference type="InterPro" id="IPR014921">
    <property type="entry name" value="EsaB"/>
</dbReference>
<evidence type="ECO:0000256" key="2">
    <source>
        <dbReference type="PIRNR" id="PIRNR037793"/>
    </source>
</evidence>
<dbReference type="EMBL" id="WJEE01000020">
    <property type="protein sequence ID" value="MRI66745.1"/>
    <property type="molecule type" value="Genomic_DNA"/>
</dbReference>
<evidence type="ECO:0000313" key="4">
    <source>
        <dbReference type="Proteomes" id="UP000435187"/>
    </source>
</evidence>
<evidence type="ECO:0000256" key="1">
    <source>
        <dbReference type="ARBA" id="ARBA00011007"/>
    </source>
</evidence>
<accession>A0A6N7R0N0</accession>
<keyword evidence="4" id="KW-1185">Reference proteome</keyword>
<dbReference type="RefSeq" id="WP_018932437.1">
    <property type="nucleotide sequence ID" value="NZ_JBHUMW010000011.1"/>
</dbReference>
<reference evidence="3 4" key="1">
    <citation type="submission" date="2019-10" db="EMBL/GenBank/DDBJ databases">
        <title>Gracilibacillus salitolerans sp. nov., a moderate halophile isolated from a saline soil in northwest China.</title>
        <authorList>
            <person name="Gan L."/>
        </authorList>
    </citation>
    <scope>NUCLEOTIDE SEQUENCE [LARGE SCALE GENOMIC DNA]</scope>
    <source>
        <strain evidence="3 4">TP2-8</strain>
    </source>
</reference>
<comment type="caution">
    <text evidence="3">The sequence shown here is derived from an EMBL/GenBank/DDBJ whole genome shotgun (WGS) entry which is preliminary data.</text>
</comment>
<protein>
    <recommendedName>
        <fullName evidence="5">Ubiquitin-like domain-containing protein</fullName>
    </recommendedName>
</protein>
<dbReference type="Proteomes" id="UP000435187">
    <property type="component" value="Unassembled WGS sequence"/>
</dbReference>
<dbReference type="InterPro" id="IPR024962">
    <property type="entry name" value="YukD-like"/>
</dbReference>
<organism evidence="3 4">
    <name type="scientific">Gracilibacillus thailandensis</name>
    <dbReference type="NCBI Taxonomy" id="563735"/>
    <lineage>
        <taxon>Bacteria</taxon>
        <taxon>Bacillati</taxon>
        <taxon>Bacillota</taxon>
        <taxon>Bacilli</taxon>
        <taxon>Bacillales</taxon>
        <taxon>Bacillaceae</taxon>
        <taxon>Gracilibacillus</taxon>
    </lineage>
</organism>
<sequence>MKNSHIDVTIDFSECGVGGSYDLRIPVQITVKQLLMDLIDTLKIDQLKESKSAFKVKTKGLVLVDDDMLIDYPVTSGDIITVLCEGATR</sequence>
<proteinExistence type="inferred from homology"/>
<dbReference type="Pfam" id="PF08817">
    <property type="entry name" value="YukD"/>
    <property type="match status" value="1"/>
</dbReference>
<dbReference type="PIRSF" id="PIRSF037793">
    <property type="entry name" value="DUF_ubiquitin-like_YukD"/>
    <property type="match status" value="1"/>
</dbReference>